<dbReference type="GO" id="GO:0003723">
    <property type="term" value="F:RNA binding"/>
    <property type="evidence" value="ECO:0007669"/>
    <property type="project" value="TreeGrafter"/>
</dbReference>
<evidence type="ECO:0000313" key="4">
    <source>
        <dbReference type="Proteomes" id="UP001178507"/>
    </source>
</evidence>
<dbReference type="GO" id="GO:0035770">
    <property type="term" value="C:ribonucleoprotein granule"/>
    <property type="evidence" value="ECO:0007669"/>
    <property type="project" value="TreeGrafter"/>
</dbReference>
<dbReference type="Proteomes" id="UP001178507">
    <property type="component" value="Unassembled WGS sequence"/>
</dbReference>
<dbReference type="SUPFAM" id="SSF56112">
    <property type="entry name" value="Protein kinase-like (PK-like)"/>
    <property type="match status" value="1"/>
</dbReference>
<dbReference type="EMBL" id="CAUJNA010000247">
    <property type="protein sequence ID" value="CAJ1374385.1"/>
    <property type="molecule type" value="Genomic_DNA"/>
</dbReference>
<organism evidence="3 4">
    <name type="scientific">Effrenium voratum</name>
    <dbReference type="NCBI Taxonomy" id="2562239"/>
    <lineage>
        <taxon>Eukaryota</taxon>
        <taxon>Sar</taxon>
        <taxon>Alveolata</taxon>
        <taxon>Dinophyceae</taxon>
        <taxon>Suessiales</taxon>
        <taxon>Symbiodiniaceae</taxon>
        <taxon>Effrenium</taxon>
    </lineage>
</organism>
<dbReference type="GO" id="GO:0044528">
    <property type="term" value="P:regulation of mitochondrial mRNA stability"/>
    <property type="evidence" value="ECO:0007669"/>
    <property type="project" value="TreeGrafter"/>
</dbReference>
<dbReference type="InterPro" id="IPR050870">
    <property type="entry name" value="FAST_kinase"/>
</dbReference>
<comment type="caution">
    <text evidence="3">The sequence shown here is derived from an EMBL/GenBank/DDBJ whole genome shotgun (WGS) entry which is preliminary data.</text>
</comment>
<dbReference type="InterPro" id="IPR058917">
    <property type="entry name" value="RESC6_dom"/>
</dbReference>
<evidence type="ECO:0000256" key="1">
    <source>
        <dbReference type="SAM" id="MobiDB-lite"/>
    </source>
</evidence>
<evidence type="ECO:0000313" key="3">
    <source>
        <dbReference type="EMBL" id="CAJ1374385.1"/>
    </source>
</evidence>
<dbReference type="SMART" id="SM00146">
    <property type="entry name" value="PI3Kc"/>
    <property type="match status" value="1"/>
</dbReference>
<dbReference type="InterPro" id="IPR029063">
    <property type="entry name" value="SAM-dependent_MTases_sf"/>
</dbReference>
<dbReference type="CDD" id="cd02440">
    <property type="entry name" value="AdoMet_MTases"/>
    <property type="match status" value="1"/>
</dbReference>
<evidence type="ECO:0000259" key="2">
    <source>
        <dbReference type="SMART" id="SM00146"/>
    </source>
</evidence>
<dbReference type="Gene3D" id="3.40.50.150">
    <property type="entry name" value="Vaccinia Virus protein VP39"/>
    <property type="match status" value="1"/>
</dbReference>
<feature type="compositionally biased region" description="Acidic residues" evidence="1">
    <location>
        <begin position="1315"/>
        <end position="1328"/>
    </location>
</feature>
<dbReference type="Gene3D" id="1.10.1070.11">
    <property type="entry name" value="Phosphatidylinositol 3-/4-kinase, catalytic domain"/>
    <property type="match status" value="1"/>
</dbReference>
<reference evidence="3" key="1">
    <citation type="submission" date="2023-08" db="EMBL/GenBank/DDBJ databases">
        <authorList>
            <person name="Chen Y."/>
            <person name="Shah S."/>
            <person name="Dougan E. K."/>
            <person name="Thang M."/>
            <person name="Chan C."/>
        </authorList>
    </citation>
    <scope>NUCLEOTIDE SEQUENCE</scope>
</reference>
<proteinExistence type="predicted"/>
<dbReference type="GO" id="GO:0005759">
    <property type="term" value="C:mitochondrial matrix"/>
    <property type="evidence" value="ECO:0007669"/>
    <property type="project" value="TreeGrafter"/>
</dbReference>
<protein>
    <recommendedName>
        <fullName evidence="2">PI3K/PI4K catalytic domain-containing protein</fullName>
    </recommendedName>
</protein>
<dbReference type="SUPFAM" id="SSF53335">
    <property type="entry name" value="S-adenosyl-L-methionine-dependent methyltransferases"/>
    <property type="match status" value="1"/>
</dbReference>
<gene>
    <name evidence="3" type="ORF">EVOR1521_LOCUS3954</name>
</gene>
<name>A0AA36MND1_9DINO</name>
<keyword evidence="4" id="KW-1185">Reference proteome</keyword>
<sequence>MDVSHICNIAWASARAGPRDEFLLGRLAEAAMERVGELEPLHLANLCWSFANVSRSDELNDQRKPGFRHPALFEALARAASRLAGGLLPQHHASTLWAFAVCEVRSGVPALIDAMLPAMRARLKEYEPRQAAGMLWAVAVLSQHHQPLIDFLLHAVCHTGTEGLVRDGPAHLASIVWAAARLPRTPGLVEQALGHRRLLAAELAGSAAELSEGRRQNIAAVVRSMYEMGLSQAAAALLNDFDALGLMSPGVEAWSAWLWGAASIGDAQLEATAWSGLAASCDGIPRSTFVLNAAAARALAAGREDLARWALTLLQQEGECDMVTNQLRNRVGLGADTVSGDWARGEYSKELSLVRHLCSATPPQCPAELLKAAEASKNWEILQLGAGQRGAALDAALALLPKRRCVVVELGCGVGCASMRAAVRLASSGGLVITCDADPVRSAAAICLNEWAGTGSGAGKFGNVDVRVGRGEQLLPQLRKELGPRSVDMLILGGFQGTEYQEELVRALELDLLAVDGSVVADRVLEPMAPGLLWLMQTFQECFAVVTDDDWVVIASAYEPREGLAPPEAVLQLRHSADEARRRSLAWRYRNRMVAGPTLATQDELEAAQAAYQKLGILPKLRQPMRRVAMPGGWSCEASENPEEAVKWEVGRKELFIDARDGGSDCHRKQNFAYAIAPIGLLVCSTSALRFRPGASNFSGSRRFAVLSKAERPRNEMQTMGHLWCLEVVAISSPSALGGRAAAKSWWPLIFMVNVQLNQIIVHAGMPERILQVVDENFDQLNAVNLITALHRLAAISLASKKAALRRDSRCKRLVNKLSDTIRKADPLSLKPQDLSNAAWGLTKLGIQSTTLFNLLSERILVRIGSFQPVNLSMTLWAFARSGLSDEKLLQAAAQEVKNQLKDFEPQQIANTTWAMAKCGFVDEELFARAADHAISQMDKFQPMNFSMLLYSYALAQHRHQELFEEVAKRCTVETLTHSLSAGSSMKLQKKLTGQTLALPPVDVAGTVCRSIRIERDFHSASNARLLCLEPTHSRVILKFADVRQEAAIMEVLKHMNPGWTFITAALLGMSFGVSWTSESVARMPGGHLVQTVTYQISPLGSQAGTVEAISECWNLRELAESASQRHLRVAQVLPEAEQLNRLAATSVAFLASGYALGLRDSHDDNIMLRKDGSLFRVDFGYVFGASPALDAPPTLLPNAVFVALGEARWREVVVVCERALMAISGNSGSEPPGWACVRQVPDMALLHHEAFAYVKTLSLESFREEVRRATEWSMSRAAKNRLREVVRFWRHEEPEENPRAREIKQISWVGQPPGDEDAPDPPEDFDEPSIFVSL</sequence>
<accession>A0AA36MND1</accession>
<feature type="region of interest" description="Disordered" evidence="1">
    <location>
        <begin position="1294"/>
        <end position="1335"/>
    </location>
</feature>
<feature type="compositionally biased region" description="Basic and acidic residues" evidence="1">
    <location>
        <begin position="1294"/>
        <end position="1305"/>
    </location>
</feature>
<dbReference type="Pfam" id="PF26188">
    <property type="entry name" value="RESC6"/>
    <property type="match status" value="1"/>
</dbReference>
<dbReference type="PANTHER" id="PTHR21228:SF40">
    <property type="entry name" value="LD45607P"/>
    <property type="match status" value="1"/>
</dbReference>
<dbReference type="InterPro" id="IPR011009">
    <property type="entry name" value="Kinase-like_dom_sf"/>
</dbReference>
<dbReference type="InterPro" id="IPR036940">
    <property type="entry name" value="PI3/4_kinase_cat_sf"/>
</dbReference>
<dbReference type="GO" id="GO:0000963">
    <property type="term" value="P:mitochondrial RNA processing"/>
    <property type="evidence" value="ECO:0007669"/>
    <property type="project" value="TreeGrafter"/>
</dbReference>
<dbReference type="InterPro" id="IPR000403">
    <property type="entry name" value="PI3/4_kinase_cat_dom"/>
</dbReference>
<feature type="domain" description="PI3K/PI4K catalytic" evidence="2">
    <location>
        <begin position="1035"/>
        <end position="1281"/>
    </location>
</feature>
<dbReference type="PANTHER" id="PTHR21228">
    <property type="entry name" value="FAST LEU-RICH DOMAIN-CONTAINING"/>
    <property type="match status" value="1"/>
</dbReference>